<dbReference type="GO" id="GO:0016491">
    <property type="term" value="F:oxidoreductase activity"/>
    <property type="evidence" value="ECO:0007669"/>
    <property type="project" value="UniProtKB-KW"/>
</dbReference>
<dbReference type="PRINTS" id="PR00081">
    <property type="entry name" value="GDHRDH"/>
</dbReference>
<accession>A0A4V1QUP0</accession>
<dbReference type="CDD" id="cd05233">
    <property type="entry name" value="SDR_c"/>
    <property type="match status" value="1"/>
</dbReference>
<sequence>MGDLIKKYDGGHFTEGLFYDTIKPMENSSEKLFYTLITGATGGIGRAFAETLAAKGQNLFLTGRSADKLNALKEELSSKYPSLRLIVFACDLTDERSRAEMYKTIDAQGVVFDRLCNVAGADIQKAFEKYTEKKIVFQCRVNLEATLSVTRFVLSRRADALEIVTISSMSGVYPMPYFALYSATKSALVSFFSSLRSELKGSGVKITTVLPGGVYTRPDIVKDIEGQGLWGKMSAKTPEYIAQKSLQAVRRNRKQLIPGFWNKFLATVPKIVPQNWRMRFIARRWRNLEKDAF</sequence>
<evidence type="ECO:0000256" key="1">
    <source>
        <dbReference type="ARBA" id="ARBA00006484"/>
    </source>
</evidence>
<dbReference type="InterPro" id="IPR036291">
    <property type="entry name" value="NAD(P)-bd_dom_sf"/>
</dbReference>
<dbReference type="PANTHER" id="PTHR42901:SF1">
    <property type="entry name" value="ALCOHOL DEHYDROGENASE"/>
    <property type="match status" value="1"/>
</dbReference>
<evidence type="ECO:0000313" key="3">
    <source>
        <dbReference type="EMBL" id="RXZ58100.1"/>
    </source>
</evidence>
<gene>
    <name evidence="3" type="ORF">ESZ91_10625</name>
</gene>
<dbReference type="AlphaFoldDB" id="A0A4V1QUP0"/>
<proteinExistence type="inferred from homology"/>
<dbReference type="SUPFAM" id="SSF51735">
    <property type="entry name" value="NAD(P)-binding Rossmann-fold domains"/>
    <property type="match status" value="1"/>
</dbReference>
<evidence type="ECO:0000313" key="4">
    <source>
        <dbReference type="Proteomes" id="UP000291269"/>
    </source>
</evidence>
<keyword evidence="2" id="KW-0560">Oxidoreductase</keyword>
<dbReference type="Pfam" id="PF00106">
    <property type="entry name" value="adh_short"/>
    <property type="match status" value="1"/>
</dbReference>
<dbReference type="Gene3D" id="3.40.50.720">
    <property type="entry name" value="NAD(P)-binding Rossmann-like Domain"/>
    <property type="match status" value="1"/>
</dbReference>
<dbReference type="PROSITE" id="PS00061">
    <property type="entry name" value="ADH_SHORT"/>
    <property type="match status" value="1"/>
</dbReference>
<reference evidence="3 4" key="1">
    <citation type="journal article" date="2019" name="Gut">
        <title>Antibiotics-induced monodominance of a novel gut bacterial order.</title>
        <authorList>
            <person name="Hildebrand F."/>
            <person name="Moitinho-Silva L."/>
            <person name="Blasche S."/>
            <person name="Jahn M.T."/>
            <person name="Gossmann T.I."/>
            <person name="Heuerta-Cepas J."/>
            <person name="Hercog R."/>
            <person name="Luetge M."/>
            <person name="Bahram M."/>
            <person name="Pryszlak A."/>
            <person name="Alves R.J."/>
            <person name="Waszak S.M."/>
            <person name="Zhu A."/>
            <person name="Ye L."/>
            <person name="Costea P.I."/>
            <person name="Aalvink S."/>
            <person name="Belzer C."/>
            <person name="Forslund S.K."/>
            <person name="Sunagawa S."/>
            <person name="Hentschel U."/>
            <person name="Merten C."/>
            <person name="Patil K.R."/>
            <person name="Benes V."/>
            <person name="Bork P."/>
        </authorList>
    </citation>
    <scope>NUCLEOTIDE SEQUENCE [LARGE SCALE GENOMIC DNA]</scope>
    <source>
        <strain evidence="3 4">HDS1380</strain>
    </source>
</reference>
<dbReference type="OrthoDB" id="9808814at2"/>
<dbReference type="PIRSF" id="PIRSF000126">
    <property type="entry name" value="11-beta-HSD1"/>
    <property type="match status" value="1"/>
</dbReference>
<comment type="similarity">
    <text evidence="1">Belongs to the short-chain dehydrogenases/reductases (SDR) family.</text>
</comment>
<name>A0A4V1QUP0_9FIRM</name>
<protein>
    <submittedName>
        <fullName evidence="3">SDR family NAD(P)-dependent oxidoreductase</fullName>
    </submittedName>
</protein>
<dbReference type="PANTHER" id="PTHR42901">
    <property type="entry name" value="ALCOHOL DEHYDROGENASE"/>
    <property type="match status" value="1"/>
</dbReference>
<dbReference type="EMBL" id="SDOZ01000004">
    <property type="protein sequence ID" value="RXZ58100.1"/>
    <property type="molecule type" value="Genomic_DNA"/>
</dbReference>
<keyword evidence="4" id="KW-1185">Reference proteome</keyword>
<dbReference type="InterPro" id="IPR002347">
    <property type="entry name" value="SDR_fam"/>
</dbReference>
<dbReference type="Proteomes" id="UP000291269">
    <property type="component" value="Unassembled WGS sequence"/>
</dbReference>
<comment type="caution">
    <text evidence="3">The sequence shown here is derived from an EMBL/GenBank/DDBJ whole genome shotgun (WGS) entry which is preliminary data.</text>
</comment>
<organism evidence="3 4">
    <name type="scientific">Candidatus Borkfalkia ceftriaxoniphila</name>
    <dbReference type="NCBI Taxonomy" id="2508949"/>
    <lineage>
        <taxon>Bacteria</taxon>
        <taxon>Bacillati</taxon>
        <taxon>Bacillota</taxon>
        <taxon>Clostridia</taxon>
        <taxon>Christensenellales</taxon>
        <taxon>Christensenellaceae</taxon>
        <taxon>Candidatus Borkfalkia</taxon>
    </lineage>
</organism>
<evidence type="ECO:0000256" key="2">
    <source>
        <dbReference type="ARBA" id="ARBA00023002"/>
    </source>
</evidence>
<dbReference type="InterPro" id="IPR020904">
    <property type="entry name" value="Sc_DH/Rdtase_CS"/>
</dbReference>